<feature type="compositionally biased region" description="Pro residues" evidence="1">
    <location>
        <begin position="256"/>
        <end position="274"/>
    </location>
</feature>
<sequence>MSAARSRAGRCRRGGAGSVARGEEAGEGERRWARARRRAARSERAGGGGRGGERQPGRRERRAGRLARAAGRAAVGGGRRASAAERGGGGLGRARTSDGRRSGGGGGDRGEQVREICVFCGSNAGRRKVFGNAALDLGHELVRRGVDLVYGGGGIGLMGLIARMVLDGGRRVVGVIRRALMAVEYFGRPGRQERQAEQRWAEGGGRHRPPHLCAFDSADRLLSSSHTAVVAPSSPSRRPPPLLFSRRRRRVGRLSPPLPPPPLHRRPPLSPLLPRPLERIGREEKKKRKEKRGDHTIFSHLHVDPIYLFIFSN</sequence>
<name>A0A0E0DHS5_9ORYZ</name>
<feature type="region of interest" description="Disordered" evidence="1">
    <location>
        <begin position="226"/>
        <end position="293"/>
    </location>
</feature>
<evidence type="ECO:0000313" key="2">
    <source>
        <dbReference type="EnsemblPlants" id="OMERI04G19560.1"/>
    </source>
</evidence>
<keyword evidence="3" id="KW-1185">Reference proteome</keyword>
<feature type="region of interest" description="Disordered" evidence="1">
    <location>
        <begin position="1"/>
        <end position="109"/>
    </location>
</feature>
<dbReference type="PANTHER" id="PTHR31223:SF16">
    <property type="entry name" value="CYTOKININ RIBOSIDE 5'-MONOPHOSPHATE PHOSPHORIBOHYDROLASE LOGL7-RELATED"/>
    <property type="match status" value="1"/>
</dbReference>
<dbReference type="STRING" id="40149.A0A0E0DHS5"/>
<dbReference type="GO" id="GO:0009691">
    <property type="term" value="P:cytokinin biosynthetic process"/>
    <property type="evidence" value="ECO:0007669"/>
    <property type="project" value="TreeGrafter"/>
</dbReference>
<dbReference type="GO" id="GO:0005829">
    <property type="term" value="C:cytosol"/>
    <property type="evidence" value="ECO:0007669"/>
    <property type="project" value="TreeGrafter"/>
</dbReference>
<evidence type="ECO:0000313" key="3">
    <source>
        <dbReference type="Proteomes" id="UP000008021"/>
    </source>
</evidence>
<dbReference type="Proteomes" id="UP000008021">
    <property type="component" value="Chromosome 4"/>
</dbReference>
<accession>A0A0E0DHS5</accession>
<reference evidence="2" key="2">
    <citation type="submission" date="2018-05" db="EMBL/GenBank/DDBJ databases">
        <title>OmerRS3 (Oryza meridionalis Reference Sequence Version 3).</title>
        <authorList>
            <person name="Zhang J."/>
            <person name="Kudrna D."/>
            <person name="Lee S."/>
            <person name="Talag J."/>
            <person name="Welchert J."/>
            <person name="Wing R.A."/>
        </authorList>
    </citation>
    <scope>NUCLEOTIDE SEQUENCE [LARGE SCALE GENOMIC DNA]</scope>
    <source>
        <strain evidence="2">cv. OR44</strain>
    </source>
</reference>
<dbReference type="EnsemblPlants" id="OMERI04G19560.1">
    <property type="protein sequence ID" value="OMERI04G19560.1"/>
    <property type="gene ID" value="OMERI04G19560"/>
</dbReference>
<evidence type="ECO:0008006" key="4">
    <source>
        <dbReference type="Google" id="ProtNLM"/>
    </source>
</evidence>
<dbReference type="PANTHER" id="PTHR31223">
    <property type="entry name" value="LOG FAMILY PROTEIN YJL055W"/>
    <property type="match status" value="1"/>
</dbReference>
<proteinExistence type="predicted"/>
<dbReference type="SUPFAM" id="SSF102405">
    <property type="entry name" value="MCP/YpsA-like"/>
    <property type="match status" value="1"/>
</dbReference>
<protein>
    <recommendedName>
        <fullName evidence="4">Cytokinin riboside 5'-monophosphate phosphoribohydrolase</fullName>
    </recommendedName>
</protein>
<dbReference type="AlphaFoldDB" id="A0A0E0DHS5"/>
<dbReference type="Gene3D" id="3.40.50.450">
    <property type="match status" value="1"/>
</dbReference>
<dbReference type="HOGENOM" id="CLU_889599_0_0_1"/>
<evidence type="ECO:0000256" key="1">
    <source>
        <dbReference type="SAM" id="MobiDB-lite"/>
    </source>
</evidence>
<dbReference type="GO" id="GO:0016799">
    <property type="term" value="F:hydrolase activity, hydrolyzing N-glycosyl compounds"/>
    <property type="evidence" value="ECO:0007669"/>
    <property type="project" value="TreeGrafter"/>
</dbReference>
<organism evidence="2">
    <name type="scientific">Oryza meridionalis</name>
    <dbReference type="NCBI Taxonomy" id="40149"/>
    <lineage>
        <taxon>Eukaryota</taxon>
        <taxon>Viridiplantae</taxon>
        <taxon>Streptophyta</taxon>
        <taxon>Embryophyta</taxon>
        <taxon>Tracheophyta</taxon>
        <taxon>Spermatophyta</taxon>
        <taxon>Magnoliopsida</taxon>
        <taxon>Liliopsida</taxon>
        <taxon>Poales</taxon>
        <taxon>Poaceae</taxon>
        <taxon>BOP clade</taxon>
        <taxon>Oryzoideae</taxon>
        <taxon>Oryzeae</taxon>
        <taxon>Oryzinae</taxon>
        <taxon>Oryza</taxon>
    </lineage>
</organism>
<feature type="compositionally biased region" description="Basic and acidic residues" evidence="1">
    <location>
        <begin position="21"/>
        <end position="32"/>
    </location>
</feature>
<dbReference type="GO" id="GO:0005634">
    <property type="term" value="C:nucleus"/>
    <property type="evidence" value="ECO:0007669"/>
    <property type="project" value="TreeGrafter"/>
</dbReference>
<reference evidence="2" key="1">
    <citation type="submission" date="2015-04" db="UniProtKB">
        <authorList>
            <consortium name="EnsemblPlants"/>
        </authorList>
    </citation>
    <scope>IDENTIFICATION</scope>
</reference>
<dbReference type="Gramene" id="OMERI04G19560.1">
    <property type="protein sequence ID" value="OMERI04G19560.1"/>
    <property type="gene ID" value="OMERI04G19560"/>
</dbReference>